<reference evidence="1 2" key="1">
    <citation type="submission" date="2024-04" db="EMBL/GenBank/DDBJ databases">
        <authorList>
            <person name="Fracassetti M."/>
        </authorList>
    </citation>
    <scope>NUCLEOTIDE SEQUENCE [LARGE SCALE GENOMIC DNA]</scope>
</reference>
<dbReference type="EMBL" id="OZ034820">
    <property type="protein sequence ID" value="CAL1403829.1"/>
    <property type="molecule type" value="Genomic_DNA"/>
</dbReference>
<evidence type="ECO:0000313" key="2">
    <source>
        <dbReference type="Proteomes" id="UP001497516"/>
    </source>
</evidence>
<accession>A0AAV2FZM0</accession>
<evidence type="ECO:0000313" key="1">
    <source>
        <dbReference type="EMBL" id="CAL1403829.1"/>
    </source>
</evidence>
<organism evidence="1 2">
    <name type="scientific">Linum trigynum</name>
    <dbReference type="NCBI Taxonomy" id="586398"/>
    <lineage>
        <taxon>Eukaryota</taxon>
        <taxon>Viridiplantae</taxon>
        <taxon>Streptophyta</taxon>
        <taxon>Embryophyta</taxon>
        <taxon>Tracheophyta</taxon>
        <taxon>Spermatophyta</taxon>
        <taxon>Magnoliopsida</taxon>
        <taxon>eudicotyledons</taxon>
        <taxon>Gunneridae</taxon>
        <taxon>Pentapetalae</taxon>
        <taxon>rosids</taxon>
        <taxon>fabids</taxon>
        <taxon>Malpighiales</taxon>
        <taxon>Linaceae</taxon>
        <taxon>Linum</taxon>
    </lineage>
</organism>
<keyword evidence="2" id="KW-1185">Reference proteome</keyword>
<sequence length="179" mass="19194">MVVLVLAAPRRGDELLECWCWRHRGGGDELLLEAARWRGKGKVDYEGGGRKGKGKGKVDCEVEGGRGRGRGRGRLEAARWRGKGKGKVVCEGGGRKGKGSGKGLTARVGDQIWGARVIASGVGVVLGEGAFGWPVNRQFPTPVSRLAEPLPFPTVNRPLSLESVFRLAENRSVRLKPSG</sequence>
<gene>
    <name evidence="1" type="ORF">LTRI10_LOCUS43734</name>
</gene>
<name>A0AAV2FZM0_9ROSI</name>
<dbReference type="AlphaFoldDB" id="A0AAV2FZM0"/>
<protein>
    <submittedName>
        <fullName evidence="1">Uncharacterized protein</fullName>
    </submittedName>
</protein>
<dbReference type="Proteomes" id="UP001497516">
    <property type="component" value="Chromosome 7"/>
</dbReference>
<proteinExistence type="predicted"/>